<comment type="catalytic activity">
    <reaction evidence="1 10 11">
        <text>Endohydrolysis of (1-&gt;4)-beta-D-xylosidic linkages in xylans.</text>
        <dbReference type="EC" id="3.2.1.8"/>
    </reaction>
</comment>
<accession>A0A3M7E752</accession>
<evidence type="ECO:0000256" key="12">
    <source>
        <dbReference type="SAM" id="SignalP"/>
    </source>
</evidence>
<evidence type="ECO:0000256" key="2">
    <source>
        <dbReference type="ARBA" id="ARBA00004851"/>
    </source>
</evidence>
<dbReference type="InterPro" id="IPR018208">
    <property type="entry name" value="GH11_AS_1"/>
</dbReference>
<gene>
    <name evidence="14" type="ORF">D0863_04469</name>
</gene>
<feature type="signal peptide" evidence="12">
    <location>
        <begin position="1"/>
        <end position="28"/>
    </location>
</feature>
<organism evidence="14 15">
    <name type="scientific">Hortaea werneckii</name>
    <name type="common">Black yeast</name>
    <name type="synonym">Cladosporium werneckii</name>
    <dbReference type="NCBI Taxonomy" id="91943"/>
    <lineage>
        <taxon>Eukaryota</taxon>
        <taxon>Fungi</taxon>
        <taxon>Dikarya</taxon>
        <taxon>Ascomycota</taxon>
        <taxon>Pezizomycotina</taxon>
        <taxon>Dothideomycetes</taxon>
        <taxon>Dothideomycetidae</taxon>
        <taxon>Mycosphaerellales</taxon>
        <taxon>Teratosphaeriaceae</taxon>
        <taxon>Hortaea</taxon>
    </lineage>
</organism>
<dbReference type="PRINTS" id="PR00911">
    <property type="entry name" value="GLHYDRLASE11"/>
</dbReference>
<evidence type="ECO:0000256" key="5">
    <source>
        <dbReference type="ARBA" id="ARBA00022651"/>
    </source>
</evidence>
<dbReference type="Pfam" id="PF00457">
    <property type="entry name" value="Glyco_hydro_11"/>
    <property type="match status" value="1"/>
</dbReference>
<evidence type="ECO:0000313" key="14">
    <source>
        <dbReference type="EMBL" id="RMY72509.1"/>
    </source>
</evidence>
<name>A0A3M7E752_HORWE</name>
<evidence type="ECO:0000256" key="4">
    <source>
        <dbReference type="ARBA" id="ARBA00012590"/>
    </source>
</evidence>
<dbReference type="AlphaFoldDB" id="A0A3M7E752"/>
<keyword evidence="7 10" id="KW-0119">Carbohydrate metabolism</keyword>
<keyword evidence="8 10" id="KW-0326">Glycosidase</keyword>
<keyword evidence="5 10" id="KW-0858">Xylan degradation</keyword>
<dbReference type="EMBL" id="QWIP01000118">
    <property type="protein sequence ID" value="RMY72509.1"/>
    <property type="molecule type" value="Genomic_DNA"/>
</dbReference>
<dbReference type="PANTHER" id="PTHR46828">
    <property type="entry name" value="ENDO-1,4-BETA-XYLANASE A-RELATED"/>
    <property type="match status" value="1"/>
</dbReference>
<proteinExistence type="inferred from homology"/>
<dbReference type="UniPathway" id="UPA00114"/>
<evidence type="ECO:0000256" key="10">
    <source>
        <dbReference type="PROSITE-ProRule" id="PRU01097"/>
    </source>
</evidence>
<reference evidence="14 15" key="1">
    <citation type="journal article" date="2018" name="BMC Genomics">
        <title>Genomic evidence for intraspecific hybridization in a clonal and extremely halotolerant yeast.</title>
        <authorList>
            <person name="Gostincar C."/>
            <person name="Stajich J.E."/>
            <person name="Zupancic J."/>
            <person name="Zalar P."/>
            <person name="Gunde-Cimerman N."/>
        </authorList>
    </citation>
    <scope>NUCLEOTIDE SEQUENCE [LARGE SCALE GENOMIC DNA]</scope>
    <source>
        <strain evidence="14 15">EXF-2682</strain>
    </source>
</reference>
<dbReference type="InterPro" id="IPR013320">
    <property type="entry name" value="ConA-like_dom_sf"/>
</dbReference>
<dbReference type="InterPro" id="IPR013319">
    <property type="entry name" value="GH11/12"/>
</dbReference>
<feature type="active site" description="Proton donor" evidence="10">
    <location>
        <position position="232"/>
    </location>
</feature>
<dbReference type="GO" id="GO:0031176">
    <property type="term" value="F:endo-1,4-beta-xylanase activity"/>
    <property type="evidence" value="ECO:0007669"/>
    <property type="project" value="UniProtKB-UniRule"/>
</dbReference>
<dbReference type="Proteomes" id="UP000269276">
    <property type="component" value="Unassembled WGS sequence"/>
</dbReference>
<evidence type="ECO:0000256" key="7">
    <source>
        <dbReference type="ARBA" id="ARBA00023277"/>
    </source>
</evidence>
<dbReference type="PROSITE" id="PS00776">
    <property type="entry name" value="GH11_1"/>
    <property type="match status" value="1"/>
</dbReference>
<dbReference type="GO" id="GO:0045493">
    <property type="term" value="P:xylan catabolic process"/>
    <property type="evidence" value="ECO:0007669"/>
    <property type="project" value="UniProtKB-UniRule"/>
</dbReference>
<dbReference type="EC" id="3.2.1.8" evidence="4 10"/>
<dbReference type="PANTHER" id="PTHR46828:SF2">
    <property type="entry name" value="ENDO-1,4-BETA-XYLANASE A-RELATED"/>
    <property type="match status" value="1"/>
</dbReference>
<dbReference type="SUPFAM" id="SSF49899">
    <property type="entry name" value="Concanavalin A-like lectins/glucanases"/>
    <property type="match status" value="1"/>
</dbReference>
<feature type="domain" description="GH11" evidence="13">
    <location>
        <begin position="58"/>
        <end position="245"/>
    </location>
</feature>
<dbReference type="OrthoDB" id="2115822at2759"/>
<protein>
    <recommendedName>
        <fullName evidence="4 10">Endo-1,4-beta-xylanase</fullName>
        <ecNumber evidence="4 10">3.2.1.8</ecNumber>
    </recommendedName>
</protein>
<evidence type="ECO:0000256" key="6">
    <source>
        <dbReference type="ARBA" id="ARBA00022801"/>
    </source>
</evidence>
<feature type="chain" id="PRO_5018151532" description="Endo-1,4-beta-xylanase" evidence="12">
    <location>
        <begin position="29"/>
        <end position="245"/>
    </location>
</feature>
<keyword evidence="9 10" id="KW-0624">Polysaccharide degradation</keyword>
<sequence length="245" mass="26082">MPLVLSSQANMSFRSLFLAATGLAGVLAAPATDLDKRQGQTITESTTGNAAYTAHEGDENESNFACAGGYYFSNYVQSGSDQLSISSGHYDLSWSSSNEDVVAGIGWQTGSARTIDYDGSINAGGNSLLALYGWTTGPLVEYYVVETYGDYNPGSAGTKLGSFQSDGGTYDVYKTTRTNAPSIQGTATFPQYISVRTEHRTSGTITFQNHIDAWASFGLNLGSYDYQIMATEGYESTGTSSMTIN</sequence>
<dbReference type="InterPro" id="IPR001137">
    <property type="entry name" value="Glyco_hydro_11"/>
</dbReference>
<comment type="similarity">
    <text evidence="3 10 11">Belongs to the glycosyl hydrolase 11 (cellulase G) family.</text>
</comment>
<evidence type="ECO:0000259" key="13">
    <source>
        <dbReference type="PROSITE" id="PS51761"/>
    </source>
</evidence>
<feature type="active site" description="Nucleophile" evidence="10">
    <location>
        <position position="141"/>
    </location>
</feature>
<evidence type="ECO:0000256" key="8">
    <source>
        <dbReference type="ARBA" id="ARBA00023295"/>
    </source>
</evidence>
<comment type="caution">
    <text evidence="14">The sequence shown here is derived from an EMBL/GenBank/DDBJ whole genome shotgun (WGS) entry which is preliminary data.</text>
</comment>
<evidence type="ECO:0000256" key="11">
    <source>
        <dbReference type="RuleBase" id="RU362015"/>
    </source>
</evidence>
<dbReference type="PROSITE" id="PS51761">
    <property type="entry name" value="GH11_3"/>
    <property type="match status" value="1"/>
</dbReference>
<keyword evidence="6 10" id="KW-0378">Hydrolase</keyword>
<evidence type="ECO:0000256" key="1">
    <source>
        <dbReference type="ARBA" id="ARBA00000681"/>
    </source>
</evidence>
<dbReference type="VEuPathDB" id="FungiDB:BTJ68_15531"/>
<evidence type="ECO:0000313" key="15">
    <source>
        <dbReference type="Proteomes" id="UP000269276"/>
    </source>
</evidence>
<evidence type="ECO:0000256" key="3">
    <source>
        <dbReference type="ARBA" id="ARBA00007792"/>
    </source>
</evidence>
<comment type="pathway">
    <text evidence="2 10 11">Glycan degradation; xylan degradation.</text>
</comment>
<keyword evidence="12" id="KW-0732">Signal</keyword>
<dbReference type="InterPro" id="IPR033123">
    <property type="entry name" value="GH11_dom"/>
</dbReference>
<evidence type="ECO:0000256" key="9">
    <source>
        <dbReference type="ARBA" id="ARBA00023326"/>
    </source>
</evidence>
<dbReference type="Gene3D" id="2.60.120.180">
    <property type="match status" value="1"/>
</dbReference>